<dbReference type="InterPro" id="IPR011066">
    <property type="entry name" value="MscS_channel_C_sf"/>
</dbReference>
<feature type="transmembrane region" description="Helical" evidence="7">
    <location>
        <begin position="161"/>
        <end position="179"/>
    </location>
</feature>
<evidence type="ECO:0000256" key="1">
    <source>
        <dbReference type="ARBA" id="ARBA00004651"/>
    </source>
</evidence>
<dbReference type="EMBL" id="JARGEQ010000082">
    <property type="protein sequence ID" value="MDF1586364.1"/>
    <property type="molecule type" value="Genomic_DNA"/>
</dbReference>
<proteinExistence type="inferred from homology"/>
<dbReference type="InterPro" id="IPR057485">
    <property type="entry name" value="YbiO-like_TM1"/>
</dbReference>
<dbReference type="Pfam" id="PF21082">
    <property type="entry name" value="MS_channel_3rd"/>
    <property type="match status" value="1"/>
</dbReference>
<keyword evidence="13" id="KW-1185">Reference proteome</keyword>
<dbReference type="Pfam" id="PF21088">
    <property type="entry name" value="MS_channel_1st"/>
    <property type="match status" value="1"/>
</dbReference>
<dbReference type="InterPro" id="IPR010920">
    <property type="entry name" value="LSM_dom_sf"/>
</dbReference>
<reference evidence="12 13" key="1">
    <citation type="submission" date="2023-03" db="EMBL/GenBank/DDBJ databases">
        <title>YIM 152171 draft genome.</title>
        <authorList>
            <person name="Yang Z."/>
        </authorList>
    </citation>
    <scope>NUCLEOTIDE SEQUENCE [LARGE SCALE GENOMIC DNA]</scope>
    <source>
        <strain evidence="12 13">YIM 152171</strain>
    </source>
</reference>
<evidence type="ECO:0000256" key="5">
    <source>
        <dbReference type="ARBA" id="ARBA00022989"/>
    </source>
</evidence>
<name>A0AAP3XQ37_9PROT</name>
<dbReference type="GO" id="GO:0008381">
    <property type="term" value="F:mechanosensitive monoatomic ion channel activity"/>
    <property type="evidence" value="ECO:0007669"/>
    <property type="project" value="InterPro"/>
</dbReference>
<dbReference type="Pfam" id="PF25392">
    <property type="entry name" value="MS_channel_TM1"/>
    <property type="match status" value="1"/>
</dbReference>
<evidence type="ECO:0000256" key="2">
    <source>
        <dbReference type="ARBA" id="ARBA00008017"/>
    </source>
</evidence>
<dbReference type="Gene3D" id="3.30.70.100">
    <property type="match status" value="1"/>
</dbReference>
<dbReference type="AlphaFoldDB" id="A0AAP3XQ37"/>
<feature type="transmembrane region" description="Helical" evidence="7">
    <location>
        <begin position="511"/>
        <end position="528"/>
    </location>
</feature>
<feature type="transmembrane region" description="Helical" evidence="7">
    <location>
        <begin position="399"/>
        <end position="420"/>
    </location>
</feature>
<sequence length="729" mass="78380">MPQPNAAEPAAQDALPAENLEALKATLENPEQREGLIRSIEALLELRREAAPVAPAEPQTVSAMLIDAAAETARQTRSTLAAATAYVGDLPRIGDWLSGLFADPAARDRGLVLLAYLGAILGAAAIAEAVARRLVRRPAHALDTGPGDSVALRLPLIGLRALLDLVPVVAFWTAGYATFVGLEPPFYEIRVIGLNLVNAYVTSRAVLVVARRLFAPRSPRLRILPLADDTARQLQHAASLFTNVAVGGYFLIEAGRLFGLPGSAAEALLRLLGLVLTTMAVIFILRRRAQVAQWLRESPMAVLPNGPLGQRLRRITATVWHLVAIVYVVLVYVVFAWRIENGGVYLLRSTVASLAVLVAGSLLFGLTERLLRRSLQPEPGAVPPRNGMRARLRGYLREALNGARLVLAAAMVLAILWIWGVDVGAWLTTPAVQQLLRILLTAGIAIGFGVVVWEALNAWIERYLTRLGDGDDRRSRAARARTVLPLLRKVVLGALSIVVGLVILSEIGIDIAPVLAGAGVIGLAVGFGSQKLVQDVITGVFLLLEDALAVGDVVTVAGIGGVVEDLSIRTIRLRDLSGAVHTIPFSSVDSVTNMTKDFSYYVASIGVAYREDTDEVARVCSGIVEEMRAEDAYRFDMLEPLEVLGVDALADSAVVVKARIKTRPGKQWGIGREFNRRMKKRFDELGIEIPFPHLTVYFGEAKDGTAPPAHLAVEKLPAGMALPAPREGG</sequence>
<feature type="transmembrane region" description="Helical" evidence="7">
    <location>
        <begin position="319"/>
        <end position="339"/>
    </location>
</feature>
<feature type="transmembrane region" description="Helical" evidence="7">
    <location>
        <begin position="486"/>
        <end position="505"/>
    </location>
</feature>
<dbReference type="PANTHER" id="PTHR30460">
    <property type="entry name" value="MODERATE CONDUCTANCE MECHANOSENSITIVE CHANNEL YBIO"/>
    <property type="match status" value="1"/>
</dbReference>
<keyword evidence="6 7" id="KW-0472">Membrane</keyword>
<feature type="transmembrane region" description="Helical" evidence="7">
    <location>
        <begin position="234"/>
        <end position="252"/>
    </location>
</feature>
<keyword evidence="3" id="KW-1003">Cell membrane</keyword>
<comment type="caution">
    <text evidence="12">The sequence shown here is derived from an EMBL/GenBank/DDBJ whole genome shotgun (WGS) entry which is preliminary data.</text>
</comment>
<evidence type="ECO:0000259" key="8">
    <source>
        <dbReference type="Pfam" id="PF00924"/>
    </source>
</evidence>
<dbReference type="InterPro" id="IPR045276">
    <property type="entry name" value="YbiO_bact"/>
</dbReference>
<protein>
    <submittedName>
        <fullName evidence="12">Mechanosensitive ion channel</fullName>
    </submittedName>
</protein>
<feature type="domain" description="Moderate conductance mechanosensitive channel YbiO-like transmembrane helix 1" evidence="11">
    <location>
        <begin position="350"/>
        <end position="426"/>
    </location>
</feature>
<evidence type="ECO:0000256" key="4">
    <source>
        <dbReference type="ARBA" id="ARBA00022692"/>
    </source>
</evidence>
<feature type="transmembrane region" description="Helical" evidence="7">
    <location>
        <begin position="435"/>
        <end position="456"/>
    </location>
</feature>
<dbReference type="RefSeq" id="WP_327788778.1">
    <property type="nucleotide sequence ID" value="NZ_JARGEQ010000082.1"/>
</dbReference>
<feature type="transmembrane region" description="Helical" evidence="7">
    <location>
        <begin position="345"/>
        <end position="366"/>
    </location>
</feature>
<feature type="transmembrane region" description="Helical" evidence="7">
    <location>
        <begin position="110"/>
        <end position="131"/>
    </location>
</feature>
<feature type="transmembrane region" description="Helical" evidence="7">
    <location>
        <begin position="267"/>
        <end position="285"/>
    </location>
</feature>
<keyword evidence="4 7" id="KW-0812">Transmembrane</keyword>
<dbReference type="Gene3D" id="2.30.30.60">
    <property type="match status" value="1"/>
</dbReference>
<dbReference type="PANTHER" id="PTHR30460:SF0">
    <property type="entry name" value="MODERATE CONDUCTANCE MECHANOSENSITIVE CHANNEL YBIO"/>
    <property type="match status" value="1"/>
</dbReference>
<organism evidence="12 13">
    <name type="scientific">Marinimicrococcus flavescens</name>
    <dbReference type="NCBI Taxonomy" id="3031815"/>
    <lineage>
        <taxon>Bacteria</taxon>
        <taxon>Pseudomonadati</taxon>
        <taxon>Pseudomonadota</taxon>
        <taxon>Alphaproteobacteria</taxon>
        <taxon>Geminicoccales</taxon>
        <taxon>Geminicoccaceae</taxon>
        <taxon>Marinimicrococcus</taxon>
    </lineage>
</organism>
<comment type="similarity">
    <text evidence="2">Belongs to the MscS (TC 1.A.23) family.</text>
</comment>
<dbReference type="Pfam" id="PF00924">
    <property type="entry name" value="MS_channel_2nd"/>
    <property type="match status" value="1"/>
</dbReference>
<dbReference type="SUPFAM" id="SSF50182">
    <property type="entry name" value="Sm-like ribonucleoproteins"/>
    <property type="match status" value="1"/>
</dbReference>
<dbReference type="SUPFAM" id="SSF82689">
    <property type="entry name" value="Mechanosensitive channel protein MscS (YggB), C-terminal domain"/>
    <property type="match status" value="1"/>
</dbReference>
<keyword evidence="5 7" id="KW-1133">Transmembrane helix</keyword>
<evidence type="ECO:0000256" key="3">
    <source>
        <dbReference type="ARBA" id="ARBA00022475"/>
    </source>
</evidence>
<dbReference type="InterPro" id="IPR006685">
    <property type="entry name" value="MscS_channel_2nd"/>
</dbReference>
<dbReference type="InterPro" id="IPR049278">
    <property type="entry name" value="MS_channel_C"/>
</dbReference>
<feature type="domain" description="Mechanosensitive ion channel transmembrane helices 2/3" evidence="10">
    <location>
        <begin position="495"/>
        <end position="530"/>
    </location>
</feature>
<evidence type="ECO:0000259" key="9">
    <source>
        <dbReference type="Pfam" id="PF21082"/>
    </source>
</evidence>
<accession>A0AAP3XQ37</accession>
<feature type="transmembrane region" description="Helical" evidence="7">
    <location>
        <begin position="191"/>
        <end position="214"/>
    </location>
</feature>
<gene>
    <name evidence="12" type="ORF">PZ740_08185</name>
</gene>
<evidence type="ECO:0000256" key="7">
    <source>
        <dbReference type="SAM" id="Phobius"/>
    </source>
</evidence>
<dbReference type="InterPro" id="IPR023408">
    <property type="entry name" value="MscS_beta-dom_sf"/>
</dbReference>
<dbReference type="GO" id="GO:0005886">
    <property type="term" value="C:plasma membrane"/>
    <property type="evidence" value="ECO:0007669"/>
    <property type="project" value="UniProtKB-SubCell"/>
</dbReference>
<dbReference type="SUPFAM" id="SSF82861">
    <property type="entry name" value="Mechanosensitive channel protein MscS (YggB), transmembrane region"/>
    <property type="match status" value="1"/>
</dbReference>
<evidence type="ECO:0000259" key="10">
    <source>
        <dbReference type="Pfam" id="PF21088"/>
    </source>
</evidence>
<dbReference type="Proteomes" id="UP001301140">
    <property type="component" value="Unassembled WGS sequence"/>
</dbReference>
<evidence type="ECO:0000313" key="12">
    <source>
        <dbReference type="EMBL" id="MDF1586364.1"/>
    </source>
</evidence>
<evidence type="ECO:0000313" key="13">
    <source>
        <dbReference type="Proteomes" id="UP001301140"/>
    </source>
</evidence>
<dbReference type="Gene3D" id="1.10.287.1260">
    <property type="match status" value="1"/>
</dbReference>
<feature type="domain" description="Mechanosensitive ion channel MscS C-terminal" evidence="9">
    <location>
        <begin position="603"/>
        <end position="689"/>
    </location>
</feature>
<dbReference type="InterPro" id="IPR011014">
    <property type="entry name" value="MscS_channel_TM-2"/>
</dbReference>
<evidence type="ECO:0000259" key="11">
    <source>
        <dbReference type="Pfam" id="PF25392"/>
    </source>
</evidence>
<dbReference type="InterPro" id="IPR049142">
    <property type="entry name" value="MS_channel_1st"/>
</dbReference>
<evidence type="ECO:0000256" key="6">
    <source>
        <dbReference type="ARBA" id="ARBA00023136"/>
    </source>
</evidence>
<comment type="subcellular location">
    <subcellularLocation>
        <location evidence="1">Cell membrane</location>
        <topology evidence="1">Multi-pass membrane protein</topology>
    </subcellularLocation>
</comment>
<feature type="domain" description="Mechanosensitive ion channel MscS" evidence="8">
    <location>
        <begin position="532"/>
        <end position="595"/>
    </location>
</feature>